<organism evidence="9 10">
    <name type="scientific">Candidatus Dojkabacteria bacterium</name>
    <dbReference type="NCBI Taxonomy" id="2099670"/>
    <lineage>
        <taxon>Bacteria</taxon>
        <taxon>Candidatus Dojkabacteria</taxon>
    </lineage>
</organism>
<reference evidence="9" key="2">
    <citation type="journal article" date="2021" name="Microbiome">
        <title>Successional dynamics and alternative stable states in a saline activated sludge microbial community over 9 years.</title>
        <authorList>
            <person name="Wang Y."/>
            <person name="Ye J."/>
            <person name="Ju F."/>
            <person name="Liu L."/>
            <person name="Boyd J.A."/>
            <person name="Deng Y."/>
            <person name="Parks D.H."/>
            <person name="Jiang X."/>
            <person name="Yin X."/>
            <person name="Woodcroft B.J."/>
            <person name="Tyson G.W."/>
            <person name="Hugenholtz P."/>
            <person name="Polz M.F."/>
            <person name="Zhang T."/>
        </authorList>
    </citation>
    <scope>NUCLEOTIDE SEQUENCE</scope>
    <source>
        <strain evidence="9">HKST-UBA15</strain>
    </source>
</reference>
<reference evidence="9" key="1">
    <citation type="submission" date="2020-04" db="EMBL/GenBank/DDBJ databases">
        <authorList>
            <person name="Zhang T."/>
        </authorList>
    </citation>
    <scope>NUCLEOTIDE SEQUENCE</scope>
    <source>
        <strain evidence="9">HKST-UBA15</strain>
    </source>
</reference>
<dbReference type="InterPro" id="IPR001021">
    <property type="entry name" value="Ribosomal_bL25_long"/>
</dbReference>
<dbReference type="GO" id="GO:0003735">
    <property type="term" value="F:structural constituent of ribosome"/>
    <property type="evidence" value="ECO:0007669"/>
    <property type="project" value="InterPro"/>
</dbReference>
<comment type="function">
    <text evidence="5">This is one of the proteins that binds to the 5S RNA in the ribosome where it forms part of the central protuberance.</text>
</comment>
<dbReference type="GO" id="GO:0006412">
    <property type="term" value="P:translation"/>
    <property type="evidence" value="ECO:0007669"/>
    <property type="project" value="UniProtKB-UniRule"/>
</dbReference>
<comment type="caution">
    <text evidence="9">The sequence shown here is derived from an EMBL/GenBank/DDBJ whole genome shotgun (WGS) entry which is preliminary data.</text>
</comment>
<feature type="compositionally biased region" description="Basic and acidic residues" evidence="6">
    <location>
        <begin position="205"/>
        <end position="222"/>
    </location>
</feature>
<dbReference type="GO" id="GO:0008097">
    <property type="term" value="F:5S rRNA binding"/>
    <property type="evidence" value="ECO:0007669"/>
    <property type="project" value="InterPro"/>
</dbReference>
<dbReference type="GO" id="GO:0022625">
    <property type="term" value="C:cytosolic large ribosomal subunit"/>
    <property type="evidence" value="ECO:0007669"/>
    <property type="project" value="TreeGrafter"/>
</dbReference>
<comment type="similarity">
    <text evidence="5">Belongs to the bacterial ribosomal protein bL25 family. CTC subfamily.</text>
</comment>
<evidence type="ECO:0000313" key="9">
    <source>
        <dbReference type="EMBL" id="MCA9379928.1"/>
    </source>
</evidence>
<dbReference type="SUPFAM" id="SSF50715">
    <property type="entry name" value="Ribosomal protein L25-like"/>
    <property type="match status" value="1"/>
</dbReference>
<dbReference type="AlphaFoldDB" id="A0A955IAY7"/>
<dbReference type="Gene3D" id="2.40.240.10">
    <property type="entry name" value="Ribosomal Protein L25, Chain P"/>
    <property type="match status" value="1"/>
</dbReference>
<protein>
    <recommendedName>
        <fullName evidence="5">Large ribosomal subunit protein bL25</fullName>
    </recommendedName>
    <alternativeName>
        <fullName evidence="5">General stress protein CTC</fullName>
    </alternativeName>
</protein>
<dbReference type="CDD" id="cd00495">
    <property type="entry name" value="Ribosomal_L25_TL5_CTC"/>
    <property type="match status" value="1"/>
</dbReference>
<dbReference type="PANTHER" id="PTHR33284:SF1">
    <property type="entry name" value="RIBOSOMAL PROTEIN L25_GLN-TRNA SYNTHETASE, ANTI-CODON-BINDING DOMAIN-CONTAINING PROTEIN"/>
    <property type="match status" value="1"/>
</dbReference>
<keyword evidence="4 5" id="KW-0687">Ribonucleoprotein</keyword>
<dbReference type="InterPro" id="IPR020930">
    <property type="entry name" value="Ribosomal_uL5_bac-type"/>
</dbReference>
<evidence type="ECO:0000259" key="7">
    <source>
        <dbReference type="Pfam" id="PF01386"/>
    </source>
</evidence>
<dbReference type="InterPro" id="IPR011035">
    <property type="entry name" value="Ribosomal_bL25/Gln-tRNA_synth"/>
</dbReference>
<evidence type="ECO:0000313" key="10">
    <source>
        <dbReference type="Proteomes" id="UP000745577"/>
    </source>
</evidence>
<evidence type="ECO:0000256" key="3">
    <source>
        <dbReference type="ARBA" id="ARBA00022980"/>
    </source>
</evidence>
<dbReference type="Gene3D" id="2.170.120.20">
    <property type="entry name" value="Ribosomal protein L25, beta domain"/>
    <property type="match status" value="1"/>
</dbReference>
<feature type="domain" description="Large ribosomal subunit protein bL25 beta" evidence="8">
    <location>
        <begin position="96"/>
        <end position="183"/>
    </location>
</feature>
<dbReference type="Pfam" id="PF14693">
    <property type="entry name" value="Ribosomal_TL5_C"/>
    <property type="match status" value="1"/>
</dbReference>
<dbReference type="InterPro" id="IPR020056">
    <property type="entry name" value="Rbsml_bL25/Gln-tRNA_synth_N"/>
</dbReference>
<dbReference type="InterPro" id="IPR029751">
    <property type="entry name" value="Ribosomal_L25_dom"/>
</dbReference>
<name>A0A955IAY7_9BACT</name>
<evidence type="ECO:0000256" key="4">
    <source>
        <dbReference type="ARBA" id="ARBA00023274"/>
    </source>
</evidence>
<dbReference type="PANTHER" id="PTHR33284">
    <property type="entry name" value="RIBOSOMAL PROTEIN L25/GLN-TRNA SYNTHETASE, ANTI-CODON-BINDING DOMAIN-CONTAINING PROTEIN"/>
    <property type="match status" value="1"/>
</dbReference>
<proteinExistence type="inferred from homology"/>
<dbReference type="NCBIfam" id="TIGR00731">
    <property type="entry name" value="bL25_bact_ctc"/>
    <property type="match status" value="1"/>
</dbReference>
<feature type="compositionally biased region" description="Acidic residues" evidence="6">
    <location>
        <begin position="188"/>
        <end position="204"/>
    </location>
</feature>
<evidence type="ECO:0000256" key="6">
    <source>
        <dbReference type="SAM" id="MobiDB-lite"/>
    </source>
</evidence>
<gene>
    <name evidence="5" type="primary">rplY</name>
    <name evidence="5" type="synonym">ctc</name>
    <name evidence="9" type="ORF">KC675_01985</name>
</gene>
<keyword evidence="1 5" id="KW-0699">rRNA-binding</keyword>
<feature type="region of interest" description="Disordered" evidence="6">
    <location>
        <begin position="184"/>
        <end position="222"/>
    </location>
</feature>
<accession>A0A955IAY7</accession>
<dbReference type="Proteomes" id="UP000745577">
    <property type="component" value="Unassembled WGS sequence"/>
</dbReference>
<keyword evidence="2 5" id="KW-0694">RNA-binding</keyword>
<sequence>MLLTATKREITGKKVSQLRRAKKLPAVLYGPNRESTNITIDPLDFKKLFKDVGYSKLFDLDFDGDKVKVLVKDLQSNTLTDEFTHVDLYQVNMKKEITAEIPLTFVGESFAVKNNIGLLVHPLQSVSVTCLPSNLPASLEISIDGFNEIGDSITVADIKLPEGVEIANDVAPDSPVAYIAAPQKLIEEETPEEEVVEEGEETEGEESKEGGSEETKETKDEE</sequence>
<dbReference type="Pfam" id="PF01386">
    <property type="entry name" value="Ribosomal_L25p"/>
    <property type="match status" value="1"/>
</dbReference>
<dbReference type="EMBL" id="JAGQLL010000019">
    <property type="protein sequence ID" value="MCA9379928.1"/>
    <property type="molecule type" value="Genomic_DNA"/>
</dbReference>
<evidence type="ECO:0000256" key="2">
    <source>
        <dbReference type="ARBA" id="ARBA00022884"/>
    </source>
</evidence>
<dbReference type="InterPro" id="IPR037121">
    <property type="entry name" value="Ribosomal_bL25_C"/>
</dbReference>
<keyword evidence="3 5" id="KW-0689">Ribosomal protein</keyword>
<dbReference type="HAMAP" id="MF_01334">
    <property type="entry name" value="Ribosomal_bL25_CTC"/>
    <property type="match status" value="1"/>
</dbReference>
<comment type="subunit">
    <text evidence="5">Part of the 50S ribosomal subunit; part of the 5S rRNA/L5/L18/L25 subcomplex. Contacts the 5S rRNA. Binds to the 5S rRNA independently of L5 and L18.</text>
</comment>
<evidence type="ECO:0000256" key="1">
    <source>
        <dbReference type="ARBA" id="ARBA00022730"/>
    </source>
</evidence>
<evidence type="ECO:0000256" key="5">
    <source>
        <dbReference type="HAMAP-Rule" id="MF_01334"/>
    </source>
</evidence>
<evidence type="ECO:0000259" key="8">
    <source>
        <dbReference type="Pfam" id="PF14693"/>
    </source>
</evidence>
<dbReference type="InterPro" id="IPR020057">
    <property type="entry name" value="Ribosomal_bL25_b-dom"/>
</dbReference>
<feature type="domain" description="Large ribosomal subunit protein bL25 L25" evidence="7">
    <location>
        <begin position="3"/>
        <end position="88"/>
    </location>
</feature>